<evidence type="ECO:0000313" key="7">
    <source>
        <dbReference type="EnsemblPlants" id="HORVU.MOREX.r3.3HG0221980.1.CDS1"/>
    </source>
</evidence>
<dbReference type="GO" id="GO:0010112">
    <property type="term" value="P:regulation of systemic acquired resistance"/>
    <property type="evidence" value="ECO:0007669"/>
    <property type="project" value="InterPro"/>
</dbReference>
<dbReference type="PANTHER" id="PTHR33669">
    <property type="entry name" value="PROTEIN NEGATIVE REGULATOR OF RESISTANCE"/>
    <property type="match status" value="1"/>
</dbReference>
<evidence type="ECO:0000256" key="4">
    <source>
        <dbReference type="SAM" id="MobiDB-lite"/>
    </source>
</evidence>
<evidence type="ECO:0000256" key="3">
    <source>
        <dbReference type="ARBA" id="ARBA00023242"/>
    </source>
</evidence>
<evidence type="ECO:0000313" key="6">
    <source>
        <dbReference type="EMBL" id="BAJ94188.1"/>
    </source>
</evidence>
<dbReference type="PANTHER" id="PTHR33669:SF12">
    <property type="entry name" value="PROTEIN NEGATIVE REGULATOR OF RESISTANCE"/>
    <property type="match status" value="1"/>
</dbReference>
<evidence type="ECO:0000256" key="2">
    <source>
        <dbReference type="ARBA" id="ARBA00009937"/>
    </source>
</evidence>
<organism evidence="5">
    <name type="scientific">Hordeum vulgare subsp. vulgare</name>
    <name type="common">Domesticated barley</name>
    <dbReference type="NCBI Taxonomy" id="112509"/>
    <lineage>
        <taxon>Eukaryota</taxon>
        <taxon>Viridiplantae</taxon>
        <taxon>Streptophyta</taxon>
        <taxon>Embryophyta</taxon>
        <taxon>Tracheophyta</taxon>
        <taxon>Spermatophyta</taxon>
        <taxon>Magnoliopsida</taxon>
        <taxon>Liliopsida</taxon>
        <taxon>Poales</taxon>
        <taxon>Poaceae</taxon>
        <taxon>BOP clade</taxon>
        <taxon>Pooideae</taxon>
        <taxon>Triticodae</taxon>
        <taxon>Triticeae</taxon>
        <taxon>Hordeinae</taxon>
        <taxon>Hordeum</taxon>
    </lineage>
</organism>
<reference evidence="7" key="4">
    <citation type="submission" date="2022-01" db="UniProtKB">
        <authorList>
            <consortium name="EnsemblPlants"/>
        </authorList>
    </citation>
    <scope>IDENTIFICATION</scope>
    <source>
        <strain evidence="7">subsp. vulgare</strain>
    </source>
</reference>
<feature type="compositionally biased region" description="Low complexity" evidence="4">
    <location>
        <begin position="59"/>
        <end position="73"/>
    </location>
</feature>
<dbReference type="Pfam" id="PF15699">
    <property type="entry name" value="NPR1_interact"/>
    <property type="match status" value="1"/>
</dbReference>
<dbReference type="RefSeq" id="XP_044971864.1">
    <property type="nucleotide sequence ID" value="XM_045115929.1"/>
</dbReference>
<dbReference type="Gramene" id="HORVU.MOREX.r3.3HG0221980.1">
    <property type="protein sequence ID" value="HORVU.MOREX.r3.3HG0221980.1.CDS1"/>
    <property type="gene ID" value="HORVU.MOREX.r3.3HG0221980"/>
</dbReference>
<comment type="subcellular location">
    <subcellularLocation>
        <location evidence="1">Nucleus</location>
    </subcellularLocation>
</comment>
<reference evidence="7" key="3">
    <citation type="submission" date="2020-10" db="EMBL/GenBank/DDBJ databases">
        <authorList>
            <person name="Scholz U."/>
            <person name="Mascher M."/>
            <person name="Fiebig A."/>
        </authorList>
    </citation>
    <scope>NUCLEOTIDE SEQUENCE [LARGE SCALE GENOMIC DNA]</scope>
    <source>
        <strain evidence="7">cv. Morex</strain>
    </source>
</reference>
<keyword evidence="3" id="KW-0539">Nucleus</keyword>
<feature type="compositionally biased region" description="Low complexity" evidence="4">
    <location>
        <begin position="14"/>
        <end position="25"/>
    </location>
</feature>
<dbReference type="InterPro" id="IPR031425">
    <property type="entry name" value="NPR1/NH1-interacting"/>
</dbReference>
<feature type="region of interest" description="Disordered" evidence="4">
    <location>
        <begin position="55"/>
        <end position="133"/>
    </location>
</feature>
<dbReference type="EMBL" id="AK355138">
    <property type="protein sequence ID" value="BAJ86357.1"/>
    <property type="molecule type" value="mRNA"/>
</dbReference>
<evidence type="ECO:0000313" key="8">
    <source>
        <dbReference type="Proteomes" id="UP000011116"/>
    </source>
</evidence>
<gene>
    <name evidence="7" type="primary">LOC123439188</name>
</gene>
<dbReference type="EMBL" id="AK362984">
    <property type="protein sequence ID" value="BAJ94188.1"/>
    <property type="molecule type" value="mRNA"/>
</dbReference>
<feature type="compositionally biased region" description="Basic and acidic residues" evidence="4">
    <location>
        <begin position="98"/>
        <end position="108"/>
    </location>
</feature>
<dbReference type="OrthoDB" id="1098796at2759"/>
<accession>F2CU36</accession>
<keyword evidence="8" id="KW-1185">Reference proteome</keyword>
<dbReference type="GO" id="GO:0005634">
    <property type="term" value="C:nucleus"/>
    <property type="evidence" value="ECO:0007669"/>
    <property type="project" value="UniProtKB-SubCell"/>
</dbReference>
<evidence type="ECO:0000256" key="1">
    <source>
        <dbReference type="ARBA" id="ARBA00004123"/>
    </source>
</evidence>
<reference evidence="8" key="2">
    <citation type="journal article" date="2012" name="Nature">
        <title>A physical, genetic and functional sequence assembly of the barley genome.</title>
        <authorList>
            <consortium name="The International Barley Genome Sequencing Consortium"/>
            <person name="Mayer K.F."/>
            <person name="Waugh R."/>
            <person name="Brown J.W."/>
            <person name="Schulman A."/>
            <person name="Langridge P."/>
            <person name="Platzer M."/>
            <person name="Fincher G.B."/>
            <person name="Muehlbauer G.J."/>
            <person name="Sato K."/>
            <person name="Close T.J."/>
            <person name="Wise R.P."/>
            <person name="Stein N."/>
        </authorList>
    </citation>
    <scope>NUCLEOTIDE SEQUENCE [LARGE SCALE GENOMIC DNA]</scope>
    <source>
        <strain evidence="8">cv. Morex</strain>
    </source>
</reference>
<reference evidence="5" key="1">
    <citation type="journal article" date="2011" name="Plant Physiol.">
        <title>Comprehensive sequence analysis of 24,783 barley full-length cDNAs derived from 12 clone libraries.</title>
        <authorList>
            <person name="Matsumoto T."/>
            <person name="Tanaka T."/>
            <person name="Sakai H."/>
            <person name="Amano N."/>
            <person name="Kanamori H."/>
            <person name="Kurita K."/>
            <person name="Kikuta A."/>
            <person name="Kamiya K."/>
            <person name="Yamamoto M."/>
            <person name="Ikawa H."/>
            <person name="Fujii N."/>
            <person name="Hori K."/>
            <person name="Itoh T."/>
            <person name="Sato K."/>
        </authorList>
    </citation>
    <scope>NUCLEOTIDE SEQUENCE</scope>
    <source>
        <tissue evidence="5">Leaf</tissue>
        <tissue evidence="6">Shoot and root</tissue>
    </source>
</reference>
<feature type="region of interest" description="Disordered" evidence="4">
    <location>
        <begin position="1"/>
        <end position="31"/>
    </location>
</feature>
<dbReference type="KEGG" id="hvg:123439188"/>
<evidence type="ECO:0000313" key="5">
    <source>
        <dbReference type="EMBL" id="BAJ86357.1"/>
    </source>
</evidence>
<dbReference type="AlphaFoldDB" id="F2CU36"/>
<name>F2CU36_HORVV</name>
<comment type="similarity">
    <text evidence="2">Belongs to the NPR1-interactor family.</text>
</comment>
<dbReference type="EnsemblPlants" id="HORVU.MOREX.r3.3HG0221980.1">
    <property type="protein sequence ID" value="HORVU.MOREX.r3.3HG0221980.1.CDS1"/>
    <property type="gene ID" value="HORVU.MOREX.r3.3HG0221980"/>
</dbReference>
<sequence length="133" mass="14153">MDAPSATAKRKRSSSSSAAAAATAPVGVDDVSDAEVEEFYAILRRMRDASRRLVSGGVAAATARAAPAPRAPAWCPSFSWEDFAPPAPPPPPQQQKQQQREPADERVAENATPPRRPVRGLDLNAEPEPEVQA</sequence>
<dbReference type="Proteomes" id="UP000011116">
    <property type="component" value="Chromosome 3H"/>
</dbReference>
<protein>
    <submittedName>
        <fullName evidence="5">Predicted protein</fullName>
    </submittedName>
</protein>
<dbReference type="GeneID" id="123439188"/>
<proteinExistence type="evidence at transcript level"/>